<keyword evidence="5" id="KW-0067">ATP-binding</keyword>
<dbReference type="GO" id="GO:0006811">
    <property type="term" value="P:monoatomic ion transport"/>
    <property type="evidence" value="ECO:0007669"/>
    <property type="project" value="UniProtKB-KW"/>
</dbReference>
<dbReference type="GO" id="GO:0005886">
    <property type="term" value="C:plasma membrane"/>
    <property type="evidence" value="ECO:0007669"/>
    <property type="project" value="UniProtKB-SubCell"/>
</dbReference>
<gene>
    <name evidence="17" type="ORF">C483_12208</name>
</gene>
<dbReference type="STRING" id="1227493.C483_12208"/>
<keyword evidence="18" id="KW-1185">Reference proteome</keyword>
<dbReference type="EC" id="7.6.2.8" evidence="12"/>
<evidence type="ECO:0000256" key="4">
    <source>
        <dbReference type="ARBA" id="ARBA00022741"/>
    </source>
</evidence>
<evidence type="ECO:0000259" key="16">
    <source>
        <dbReference type="PROSITE" id="PS50893"/>
    </source>
</evidence>
<evidence type="ECO:0000313" key="17">
    <source>
        <dbReference type="EMBL" id="ELY90272.1"/>
    </source>
</evidence>
<feature type="domain" description="ABC transporter" evidence="16">
    <location>
        <begin position="71"/>
        <end position="314"/>
    </location>
</feature>
<dbReference type="InterPro" id="IPR003439">
    <property type="entry name" value="ABC_transporter-like_ATP-bd"/>
</dbReference>
<dbReference type="CDD" id="cd03214">
    <property type="entry name" value="ABC_Iron-Siderophores_B12_Hemin"/>
    <property type="match status" value="1"/>
</dbReference>
<feature type="region of interest" description="Disordered" evidence="15">
    <location>
        <begin position="1"/>
        <end position="74"/>
    </location>
</feature>
<dbReference type="GO" id="GO:0005524">
    <property type="term" value="F:ATP binding"/>
    <property type="evidence" value="ECO:0007669"/>
    <property type="project" value="UniProtKB-KW"/>
</dbReference>
<dbReference type="InterPro" id="IPR027417">
    <property type="entry name" value="P-loop_NTPase"/>
</dbReference>
<comment type="subcellular location">
    <subcellularLocation>
        <location evidence="1">Cell membrane</location>
        <topology evidence="1">Peripheral membrane protein</topology>
    </subcellularLocation>
</comment>
<reference evidence="17 18" key="1">
    <citation type="journal article" date="2014" name="PLoS Genet.">
        <title>Phylogenetically driven sequencing of extremely halophilic archaea reveals strategies for static and dynamic osmo-response.</title>
        <authorList>
            <person name="Becker E.A."/>
            <person name="Seitzer P.M."/>
            <person name="Tritt A."/>
            <person name="Larsen D."/>
            <person name="Krusor M."/>
            <person name="Yao A.I."/>
            <person name="Wu D."/>
            <person name="Madern D."/>
            <person name="Eisen J.A."/>
            <person name="Darling A.E."/>
            <person name="Facciotti M.T."/>
        </authorList>
    </citation>
    <scope>NUCLEOTIDE SEQUENCE [LARGE SCALE GENOMIC DNA]</scope>
    <source>
        <strain evidence="17 18">JCM 10989</strain>
    </source>
</reference>
<keyword evidence="4" id="KW-0547">Nucleotide-binding</keyword>
<evidence type="ECO:0000256" key="12">
    <source>
        <dbReference type="ARBA" id="ARBA00066387"/>
    </source>
</evidence>
<comment type="catalytic activity">
    <reaction evidence="9">
        <text>an R-cob(III)alamin(out) + ATP + H2O = an R-cob(III)alamin(in) + ADP + phosphate + H(+)</text>
        <dbReference type="Rhea" id="RHEA:17873"/>
        <dbReference type="ChEBI" id="CHEBI:15377"/>
        <dbReference type="ChEBI" id="CHEBI:15378"/>
        <dbReference type="ChEBI" id="CHEBI:30616"/>
        <dbReference type="ChEBI" id="CHEBI:43474"/>
        <dbReference type="ChEBI" id="CHEBI:140785"/>
        <dbReference type="ChEBI" id="CHEBI:456216"/>
        <dbReference type="EC" id="7.6.2.8"/>
    </reaction>
</comment>
<dbReference type="InterPro" id="IPR003593">
    <property type="entry name" value="AAA+_ATPase"/>
</dbReference>
<feature type="compositionally biased region" description="Basic and acidic residues" evidence="15">
    <location>
        <begin position="17"/>
        <end position="32"/>
    </location>
</feature>
<evidence type="ECO:0000256" key="10">
    <source>
        <dbReference type="ARBA" id="ARBA00058960"/>
    </source>
</evidence>
<feature type="compositionally biased region" description="Polar residues" evidence="15">
    <location>
        <begin position="62"/>
        <end position="74"/>
    </location>
</feature>
<keyword evidence="3" id="KW-1003">Cell membrane</keyword>
<evidence type="ECO:0000256" key="15">
    <source>
        <dbReference type="SAM" id="MobiDB-lite"/>
    </source>
</evidence>
<comment type="function">
    <text evidence="10">Required for corrinoid utilization. Probably part of the ABC transporter complex BtuCDF involved in cobalamin (vitamin B12) import. Probably responsible for energy coupling to the transport system.</text>
</comment>
<accession>L9ZXE1</accession>
<comment type="caution">
    <text evidence="17">The sequence shown here is derived from an EMBL/GenBank/DDBJ whole genome shotgun (WGS) entry which is preliminary data.</text>
</comment>
<dbReference type="SMART" id="SM00382">
    <property type="entry name" value="AAA"/>
    <property type="match status" value="1"/>
</dbReference>
<dbReference type="GO" id="GO:0015420">
    <property type="term" value="F:ABC-type vitamin B12 transporter activity"/>
    <property type="evidence" value="ECO:0007669"/>
    <property type="project" value="UniProtKB-EC"/>
</dbReference>
<dbReference type="PANTHER" id="PTHR42771:SF2">
    <property type="entry name" value="IRON(3+)-HYDROXAMATE IMPORT ATP-BINDING PROTEIN FHUC"/>
    <property type="match status" value="1"/>
</dbReference>
<dbReference type="GO" id="GO:0016887">
    <property type="term" value="F:ATP hydrolysis activity"/>
    <property type="evidence" value="ECO:0007669"/>
    <property type="project" value="InterPro"/>
</dbReference>
<dbReference type="AlphaFoldDB" id="L9ZXE1"/>
<dbReference type="SUPFAM" id="SSF52540">
    <property type="entry name" value="P-loop containing nucleoside triphosphate hydrolases"/>
    <property type="match status" value="1"/>
</dbReference>
<evidence type="ECO:0000256" key="1">
    <source>
        <dbReference type="ARBA" id="ARBA00004202"/>
    </source>
</evidence>
<evidence type="ECO:0000256" key="13">
    <source>
        <dbReference type="ARBA" id="ARBA00073649"/>
    </source>
</evidence>
<evidence type="ECO:0000256" key="11">
    <source>
        <dbReference type="ARBA" id="ARBA00064420"/>
    </source>
</evidence>
<dbReference type="PANTHER" id="PTHR42771">
    <property type="entry name" value="IRON(3+)-HYDROXAMATE IMPORT ATP-BINDING PROTEIN FHUC"/>
    <property type="match status" value="1"/>
</dbReference>
<evidence type="ECO:0000313" key="18">
    <source>
        <dbReference type="Proteomes" id="UP000011519"/>
    </source>
</evidence>
<protein>
    <recommendedName>
        <fullName evidence="13">Cobalamin import ATP-binding protein BtuD</fullName>
        <ecNumber evidence="12">7.6.2.8</ecNumber>
    </recommendedName>
    <alternativeName>
        <fullName evidence="14">Vitamin B12-transporting ATPase</fullName>
    </alternativeName>
</protein>
<keyword evidence="2" id="KW-0813">Transport</keyword>
<dbReference type="Proteomes" id="UP000011519">
    <property type="component" value="Unassembled WGS sequence"/>
</dbReference>
<dbReference type="PATRIC" id="fig|1227493.4.peg.2443"/>
<keyword evidence="7" id="KW-0406">Ion transport</keyword>
<keyword evidence="6" id="KW-0408">Iron</keyword>
<dbReference type="Pfam" id="PF00005">
    <property type="entry name" value="ABC_tran"/>
    <property type="match status" value="1"/>
</dbReference>
<keyword evidence="8" id="KW-0472">Membrane</keyword>
<dbReference type="InterPro" id="IPR017871">
    <property type="entry name" value="ABC_transporter-like_CS"/>
</dbReference>
<dbReference type="EMBL" id="AOIM01000035">
    <property type="protein sequence ID" value="ELY90272.1"/>
    <property type="molecule type" value="Genomic_DNA"/>
</dbReference>
<dbReference type="PROSITE" id="PS00211">
    <property type="entry name" value="ABC_TRANSPORTER_1"/>
    <property type="match status" value="1"/>
</dbReference>
<evidence type="ECO:0000256" key="6">
    <source>
        <dbReference type="ARBA" id="ARBA00023004"/>
    </source>
</evidence>
<dbReference type="PROSITE" id="PS50893">
    <property type="entry name" value="ABC_TRANSPORTER_2"/>
    <property type="match status" value="1"/>
</dbReference>
<comment type="subunit">
    <text evidence="11">The complex is composed of two ATP-binding proteins (BtuD), two transmembrane proteins (BtuC) and a solute-binding protein (BtuF).</text>
</comment>
<dbReference type="RefSeq" id="WP_006653619.1">
    <property type="nucleotide sequence ID" value="NZ_AOIM01000035.1"/>
</dbReference>
<evidence type="ECO:0000256" key="3">
    <source>
        <dbReference type="ARBA" id="ARBA00022475"/>
    </source>
</evidence>
<sequence length="334" mass="35899">MSNDTNQHHHSSSKSPSEARTRTSRSPAHESDDTSTASPLPDGGTHSAPRSTDSAADDHSSRSPTADDSGVHSSQLVGDTLAIGYPTTEEPVVEVDRIDLPAGEITALVGPNGSGKSTLLKALARQHAPEHGTVLLDGDDIDDFDSKPFARRVGMLSQEHESPGGMTAEELIYYGRYPHMGFFDAPTESDEAAVERAIDLAGVDHLREEEVGNLSGGQKQLVWIAMVLAQETDVLLLDEPTTYLDLQHQLQVMELVQTLNEERGVTVGIVLHDISQAARYADNLVALKDGSVFDWGPPDEVVTDDLLETVFGVVATVGYGENGPTIMPHHPVEQ</sequence>
<evidence type="ECO:0000256" key="14">
    <source>
        <dbReference type="ARBA" id="ARBA00077139"/>
    </source>
</evidence>
<name>L9ZXE1_9EURY</name>
<dbReference type="FunFam" id="3.40.50.300:FF:000134">
    <property type="entry name" value="Iron-enterobactin ABC transporter ATP-binding protein"/>
    <property type="match status" value="1"/>
</dbReference>
<organism evidence="17 18">
    <name type="scientific">Natrialba hulunbeirensis JCM 10989</name>
    <dbReference type="NCBI Taxonomy" id="1227493"/>
    <lineage>
        <taxon>Archaea</taxon>
        <taxon>Methanobacteriati</taxon>
        <taxon>Methanobacteriota</taxon>
        <taxon>Stenosarchaea group</taxon>
        <taxon>Halobacteria</taxon>
        <taxon>Halobacteriales</taxon>
        <taxon>Natrialbaceae</taxon>
        <taxon>Natrialba</taxon>
    </lineage>
</organism>
<evidence type="ECO:0000256" key="2">
    <source>
        <dbReference type="ARBA" id="ARBA00022448"/>
    </source>
</evidence>
<evidence type="ECO:0000256" key="9">
    <source>
        <dbReference type="ARBA" id="ARBA00050590"/>
    </source>
</evidence>
<dbReference type="InterPro" id="IPR051535">
    <property type="entry name" value="Siderophore_ABC-ATPase"/>
</dbReference>
<evidence type="ECO:0000256" key="5">
    <source>
        <dbReference type="ARBA" id="ARBA00022840"/>
    </source>
</evidence>
<evidence type="ECO:0000256" key="8">
    <source>
        <dbReference type="ARBA" id="ARBA00023136"/>
    </source>
</evidence>
<dbReference type="Gene3D" id="3.40.50.300">
    <property type="entry name" value="P-loop containing nucleotide triphosphate hydrolases"/>
    <property type="match status" value="1"/>
</dbReference>
<evidence type="ECO:0000256" key="7">
    <source>
        <dbReference type="ARBA" id="ARBA00023065"/>
    </source>
</evidence>
<proteinExistence type="predicted"/>